<dbReference type="EMBL" id="HBIR01009145">
    <property type="protein sequence ID" value="CAE0532113.1"/>
    <property type="molecule type" value="Transcribed_RNA"/>
</dbReference>
<evidence type="ECO:0000259" key="1">
    <source>
        <dbReference type="PROSITE" id="PS50076"/>
    </source>
</evidence>
<proteinExistence type="predicted"/>
<organism evidence="2">
    <name type="scientific">Emiliania huxleyi</name>
    <name type="common">Coccolithophore</name>
    <name type="synonym">Pontosphaera huxleyi</name>
    <dbReference type="NCBI Taxonomy" id="2903"/>
    <lineage>
        <taxon>Eukaryota</taxon>
        <taxon>Haptista</taxon>
        <taxon>Haptophyta</taxon>
        <taxon>Prymnesiophyceae</taxon>
        <taxon>Isochrysidales</taxon>
        <taxon>Noelaerhabdaceae</taxon>
        <taxon>Emiliania</taxon>
    </lineage>
</organism>
<feature type="domain" description="J" evidence="1">
    <location>
        <begin position="3"/>
        <end position="69"/>
    </location>
</feature>
<dbReference type="InterPro" id="IPR001623">
    <property type="entry name" value="DnaJ_domain"/>
</dbReference>
<evidence type="ECO:0000313" key="2">
    <source>
        <dbReference type="EMBL" id="CAE0532113.1"/>
    </source>
</evidence>
<protein>
    <recommendedName>
        <fullName evidence="1">J domain-containing protein</fullName>
    </recommendedName>
</protein>
<reference evidence="2" key="1">
    <citation type="submission" date="2021-01" db="EMBL/GenBank/DDBJ databases">
        <authorList>
            <person name="Corre E."/>
            <person name="Pelletier E."/>
            <person name="Niang G."/>
            <person name="Scheremetjew M."/>
            <person name="Finn R."/>
            <person name="Kale V."/>
            <person name="Holt S."/>
            <person name="Cochrane G."/>
            <person name="Meng A."/>
            <person name="Brown T."/>
            <person name="Cohen L."/>
        </authorList>
    </citation>
    <scope>NUCLEOTIDE SEQUENCE</scope>
    <source>
        <strain evidence="2">379</strain>
    </source>
</reference>
<accession>A0A6U8RR63</accession>
<dbReference type="PANTHER" id="PTHR24074">
    <property type="entry name" value="CO-CHAPERONE PROTEIN DJLA"/>
    <property type="match status" value="1"/>
</dbReference>
<dbReference type="Gene3D" id="1.10.287.110">
    <property type="entry name" value="DnaJ domain"/>
    <property type="match status" value="1"/>
</dbReference>
<dbReference type="PROSITE" id="PS50076">
    <property type="entry name" value="DNAJ_2"/>
    <property type="match status" value="1"/>
</dbReference>
<dbReference type="Pfam" id="PF00226">
    <property type="entry name" value="DnaJ"/>
    <property type="match status" value="1"/>
</dbReference>
<dbReference type="InterPro" id="IPR036869">
    <property type="entry name" value="J_dom_sf"/>
</dbReference>
<dbReference type="SUPFAM" id="SSF46565">
    <property type="entry name" value="Chaperone J-domain"/>
    <property type="match status" value="1"/>
</dbReference>
<dbReference type="SMART" id="SM00271">
    <property type="entry name" value="DnaJ"/>
    <property type="match status" value="1"/>
</dbReference>
<name>A0A6U8RR63_EMIHU</name>
<sequence>MSDHYDTLGVPRGATTSEIKRAYRALALRWHPDKNPGDREAAEAKFVAISAAAEVLCDDQKRAAYDRGGSAMTSFARPGGGFGGFDMRSAEAMFHASFGESLAASWQPGSRVSGALAPRSKRCDGVVHLISRCVIRHARPRRQKGDGDDTPGRHVGRARGGGQPICGLFVRLPLVDRSWRRPLRLFTAVRLLHSTAVSRSWRRLLHLRPHLRQPRPGSARLAPPAYTTFLNARVNGWRTPTQALADYLVPQSMQRATLSSADSQFRISTESSLALLILTQASPLGRLRHEPCDQPKNCSSLVRL</sequence>
<dbReference type="InterPro" id="IPR050817">
    <property type="entry name" value="DjlA_DnaK_co-chaperone"/>
</dbReference>
<dbReference type="AlphaFoldDB" id="A0A6U8RR63"/>
<dbReference type="CDD" id="cd06257">
    <property type="entry name" value="DnaJ"/>
    <property type="match status" value="1"/>
</dbReference>
<gene>
    <name evidence="2" type="ORF">EHUX00137_LOCUS6329</name>
</gene>
<dbReference type="PRINTS" id="PR00625">
    <property type="entry name" value="JDOMAIN"/>
</dbReference>